<evidence type="ECO:0000256" key="6">
    <source>
        <dbReference type="RuleBase" id="RU000304"/>
    </source>
</evidence>
<keyword evidence="9" id="KW-1185">Reference proteome</keyword>
<keyword evidence="4 5" id="KW-0067">ATP-binding</keyword>
<dbReference type="GO" id="GO:0010506">
    <property type="term" value="P:regulation of autophagy"/>
    <property type="evidence" value="ECO:0007669"/>
    <property type="project" value="InterPro"/>
</dbReference>
<dbReference type="PROSITE" id="PS00107">
    <property type="entry name" value="PROTEIN_KINASE_ATP"/>
    <property type="match status" value="1"/>
</dbReference>
<dbReference type="PROSITE" id="PS50011">
    <property type="entry name" value="PROTEIN_KINASE_DOM"/>
    <property type="match status" value="1"/>
</dbReference>
<evidence type="ECO:0000259" key="7">
    <source>
        <dbReference type="PROSITE" id="PS50011"/>
    </source>
</evidence>
<dbReference type="AlphaFoldDB" id="A0A8S1X4W6"/>
<keyword evidence="3" id="KW-0418">Kinase</keyword>
<dbReference type="Pfam" id="PF00069">
    <property type="entry name" value="Pkinase"/>
    <property type="match status" value="1"/>
</dbReference>
<sequence length="294" mass="34772">MQNQNYQVLKLVGNNYEILVKVLGQGQYAMTYLARNKLTQKYFACKNLLFLNLIKLKADKLQNIDFKELQRDYKMNYQIHKLLYILILSNSKIQLKVKKIFTFLWNYVLEEPQINQFEIKKDQVYQMPYLTLNNWLQIIFFFQLLGCGYLYEKNIVHRDLKPSNVLLQDNQIKIADFGLSKALEEKIKEIANDNTPQIGTPLYMSPQVIGQQNYSIKSDVWSLGCIFYEMLYGKTPWYHDDLSILQQMIQNENVQFPNDVEVSEKIKILITKMLAKTEKDRLNINQVIAQLEEI</sequence>
<dbReference type="OrthoDB" id="248923at2759"/>
<reference evidence="8" key="1">
    <citation type="submission" date="2021-01" db="EMBL/GenBank/DDBJ databases">
        <authorList>
            <consortium name="Genoscope - CEA"/>
            <person name="William W."/>
        </authorList>
    </citation>
    <scope>NUCLEOTIDE SEQUENCE</scope>
</reference>
<evidence type="ECO:0000313" key="8">
    <source>
        <dbReference type="EMBL" id="CAD8195629.1"/>
    </source>
</evidence>
<dbReference type="InterPro" id="IPR017441">
    <property type="entry name" value="Protein_kinase_ATP_BS"/>
</dbReference>
<dbReference type="GO" id="GO:0016020">
    <property type="term" value="C:membrane"/>
    <property type="evidence" value="ECO:0007669"/>
    <property type="project" value="TreeGrafter"/>
</dbReference>
<gene>
    <name evidence="8" type="ORF">PPENT_87.1.T1100044</name>
</gene>
<dbReference type="InterPro" id="IPR000719">
    <property type="entry name" value="Prot_kinase_dom"/>
</dbReference>
<dbReference type="SMART" id="SM00220">
    <property type="entry name" value="S_TKc"/>
    <property type="match status" value="1"/>
</dbReference>
<comment type="caution">
    <text evidence="8">The sequence shown here is derived from an EMBL/GenBank/DDBJ whole genome shotgun (WGS) entry which is preliminary data.</text>
</comment>
<evidence type="ECO:0000256" key="1">
    <source>
        <dbReference type="ARBA" id="ARBA00022679"/>
    </source>
</evidence>
<accession>A0A8S1X4W6</accession>
<dbReference type="PROSITE" id="PS00108">
    <property type="entry name" value="PROTEIN_KINASE_ST"/>
    <property type="match status" value="1"/>
</dbReference>
<evidence type="ECO:0000256" key="4">
    <source>
        <dbReference type="ARBA" id="ARBA00022840"/>
    </source>
</evidence>
<proteinExistence type="inferred from homology"/>
<keyword evidence="6" id="KW-0723">Serine/threonine-protein kinase</keyword>
<evidence type="ECO:0000256" key="2">
    <source>
        <dbReference type="ARBA" id="ARBA00022741"/>
    </source>
</evidence>
<dbReference type="GO" id="GO:0005524">
    <property type="term" value="F:ATP binding"/>
    <property type="evidence" value="ECO:0007669"/>
    <property type="project" value="UniProtKB-UniRule"/>
</dbReference>
<dbReference type="GO" id="GO:0005829">
    <property type="term" value="C:cytosol"/>
    <property type="evidence" value="ECO:0007669"/>
    <property type="project" value="TreeGrafter"/>
</dbReference>
<dbReference type="PANTHER" id="PTHR24348:SF22">
    <property type="entry name" value="NON-SPECIFIC SERINE_THREONINE PROTEIN KINASE"/>
    <property type="match status" value="1"/>
</dbReference>
<dbReference type="Proteomes" id="UP000689195">
    <property type="component" value="Unassembled WGS sequence"/>
</dbReference>
<evidence type="ECO:0000313" key="9">
    <source>
        <dbReference type="Proteomes" id="UP000689195"/>
    </source>
</evidence>
<comment type="similarity">
    <text evidence="6">Belongs to the protein kinase superfamily.</text>
</comment>
<keyword evidence="1" id="KW-0808">Transferase</keyword>
<dbReference type="GO" id="GO:0005776">
    <property type="term" value="C:autophagosome"/>
    <property type="evidence" value="ECO:0007669"/>
    <property type="project" value="TreeGrafter"/>
</dbReference>
<dbReference type="GO" id="GO:0000045">
    <property type="term" value="P:autophagosome assembly"/>
    <property type="evidence" value="ECO:0007669"/>
    <property type="project" value="TreeGrafter"/>
</dbReference>
<dbReference type="InterPro" id="IPR045269">
    <property type="entry name" value="Atg1-like"/>
</dbReference>
<dbReference type="InterPro" id="IPR008271">
    <property type="entry name" value="Ser/Thr_kinase_AS"/>
</dbReference>
<protein>
    <recommendedName>
        <fullName evidence="7">Protein kinase domain-containing protein</fullName>
    </recommendedName>
</protein>
<evidence type="ECO:0000256" key="5">
    <source>
        <dbReference type="PROSITE-ProRule" id="PRU10141"/>
    </source>
</evidence>
<dbReference type="GO" id="GO:0004674">
    <property type="term" value="F:protein serine/threonine kinase activity"/>
    <property type="evidence" value="ECO:0007669"/>
    <property type="project" value="UniProtKB-KW"/>
</dbReference>
<dbReference type="EMBL" id="CAJJDO010000110">
    <property type="protein sequence ID" value="CAD8195629.1"/>
    <property type="molecule type" value="Genomic_DNA"/>
</dbReference>
<name>A0A8S1X4W6_9CILI</name>
<organism evidence="8 9">
    <name type="scientific">Paramecium pentaurelia</name>
    <dbReference type="NCBI Taxonomy" id="43138"/>
    <lineage>
        <taxon>Eukaryota</taxon>
        <taxon>Sar</taxon>
        <taxon>Alveolata</taxon>
        <taxon>Ciliophora</taxon>
        <taxon>Intramacronucleata</taxon>
        <taxon>Oligohymenophorea</taxon>
        <taxon>Peniculida</taxon>
        <taxon>Parameciidae</taxon>
        <taxon>Paramecium</taxon>
    </lineage>
</organism>
<keyword evidence="2 5" id="KW-0547">Nucleotide-binding</keyword>
<dbReference type="PANTHER" id="PTHR24348">
    <property type="entry name" value="SERINE/THREONINE-PROTEIN KINASE UNC-51-RELATED"/>
    <property type="match status" value="1"/>
</dbReference>
<feature type="binding site" evidence="5">
    <location>
        <position position="46"/>
    </location>
    <ligand>
        <name>ATP</name>
        <dbReference type="ChEBI" id="CHEBI:30616"/>
    </ligand>
</feature>
<evidence type="ECO:0000256" key="3">
    <source>
        <dbReference type="ARBA" id="ARBA00022777"/>
    </source>
</evidence>
<feature type="domain" description="Protein kinase" evidence="7">
    <location>
        <begin position="17"/>
        <end position="294"/>
    </location>
</feature>
<dbReference type="GO" id="GO:0000407">
    <property type="term" value="C:phagophore assembly site"/>
    <property type="evidence" value="ECO:0007669"/>
    <property type="project" value="TreeGrafter"/>
</dbReference>